<gene>
    <name evidence="2" type="ORF">B0H17DRAFT_1131450</name>
</gene>
<name>A0AAD7DPD2_MYCRO</name>
<feature type="signal peptide" evidence="1">
    <location>
        <begin position="1"/>
        <end position="20"/>
    </location>
</feature>
<reference evidence="2" key="1">
    <citation type="submission" date="2023-03" db="EMBL/GenBank/DDBJ databases">
        <title>Massive genome expansion in bonnet fungi (Mycena s.s.) driven by repeated elements and novel gene families across ecological guilds.</title>
        <authorList>
            <consortium name="Lawrence Berkeley National Laboratory"/>
            <person name="Harder C.B."/>
            <person name="Miyauchi S."/>
            <person name="Viragh M."/>
            <person name="Kuo A."/>
            <person name="Thoen E."/>
            <person name="Andreopoulos B."/>
            <person name="Lu D."/>
            <person name="Skrede I."/>
            <person name="Drula E."/>
            <person name="Henrissat B."/>
            <person name="Morin E."/>
            <person name="Kohler A."/>
            <person name="Barry K."/>
            <person name="LaButti K."/>
            <person name="Morin E."/>
            <person name="Salamov A."/>
            <person name="Lipzen A."/>
            <person name="Mereny Z."/>
            <person name="Hegedus B."/>
            <person name="Baldrian P."/>
            <person name="Stursova M."/>
            <person name="Weitz H."/>
            <person name="Taylor A."/>
            <person name="Grigoriev I.V."/>
            <person name="Nagy L.G."/>
            <person name="Martin F."/>
            <person name="Kauserud H."/>
        </authorList>
    </citation>
    <scope>NUCLEOTIDE SEQUENCE</scope>
    <source>
        <strain evidence="2">CBHHK067</strain>
    </source>
</reference>
<feature type="chain" id="PRO_5042269699" evidence="1">
    <location>
        <begin position="21"/>
        <end position="128"/>
    </location>
</feature>
<dbReference type="Proteomes" id="UP001221757">
    <property type="component" value="Unassembled WGS sequence"/>
</dbReference>
<proteinExistence type="predicted"/>
<keyword evidence="3" id="KW-1185">Reference proteome</keyword>
<dbReference type="AlphaFoldDB" id="A0AAD7DPD2"/>
<accession>A0AAD7DPD2</accession>
<comment type="caution">
    <text evidence="2">The sequence shown here is derived from an EMBL/GenBank/DDBJ whole genome shotgun (WGS) entry which is preliminary data.</text>
</comment>
<evidence type="ECO:0000313" key="2">
    <source>
        <dbReference type="EMBL" id="KAJ7695398.1"/>
    </source>
</evidence>
<organism evidence="2 3">
    <name type="scientific">Mycena rosella</name>
    <name type="common">Pink bonnet</name>
    <name type="synonym">Agaricus rosellus</name>
    <dbReference type="NCBI Taxonomy" id="1033263"/>
    <lineage>
        <taxon>Eukaryota</taxon>
        <taxon>Fungi</taxon>
        <taxon>Dikarya</taxon>
        <taxon>Basidiomycota</taxon>
        <taxon>Agaricomycotina</taxon>
        <taxon>Agaricomycetes</taxon>
        <taxon>Agaricomycetidae</taxon>
        <taxon>Agaricales</taxon>
        <taxon>Marasmiineae</taxon>
        <taxon>Mycenaceae</taxon>
        <taxon>Mycena</taxon>
    </lineage>
</organism>
<dbReference type="EMBL" id="JARKIE010000038">
    <property type="protein sequence ID" value="KAJ7695398.1"/>
    <property type="molecule type" value="Genomic_DNA"/>
</dbReference>
<sequence length="128" mass="14012">METLHLPAFLASPALWSALCHVPDPLPHDNSGFITAQPTLRCAAWAGMLGFEGRIMEGVCECLRIGAEDKDTNICTLITQLCPHHVSLYMVPHAAPAETPVNTRAIPVRELIQCDLNAQRMQQTSPRA</sequence>
<protein>
    <submittedName>
        <fullName evidence="2">Uncharacterized protein</fullName>
    </submittedName>
</protein>
<evidence type="ECO:0000256" key="1">
    <source>
        <dbReference type="SAM" id="SignalP"/>
    </source>
</evidence>
<keyword evidence="1" id="KW-0732">Signal</keyword>
<evidence type="ECO:0000313" key="3">
    <source>
        <dbReference type="Proteomes" id="UP001221757"/>
    </source>
</evidence>